<dbReference type="Proteomes" id="UP000664073">
    <property type="component" value="Unassembled WGS sequence"/>
</dbReference>
<dbReference type="EMBL" id="JAFVMH010000004">
    <property type="protein sequence ID" value="MBO1325324.1"/>
    <property type="molecule type" value="Genomic_DNA"/>
</dbReference>
<dbReference type="RefSeq" id="WP_207846000.1">
    <property type="nucleotide sequence ID" value="NZ_JAFVMH010000004.1"/>
</dbReference>
<reference evidence="1" key="1">
    <citation type="submission" date="2021-03" db="EMBL/GenBank/DDBJ databases">
        <title>The complete genome sequence of Acetobacter sp. TBRC 12339.</title>
        <authorList>
            <person name="Charoenyingcharoen P."/>
            <person name="Yukphan P."/>
        </authorList>
    </citation>
    <scope>NUCLEOTIDE SEQUENCE</scope>
    <source>
        <strain evidence="1">TBRC 12339</strain>
    </source>
</reference>
<evidence type="ECO:0008006" key="3">
    <source>
        <dbReference type="Google" id="ProtNLM"/>
    </source>
</evidence>
<gene>
    <name evidence="1" type="ORF">J2D77_09210</name>
</gene>
<accession>A0A939HQ03</accession>
<evidence type="ECO:0000313" key="1">
    <source>
        <dbReference type="EMBL" id="MBO1325324.1"/>
    </source>
</evidence>
<proteinExistence type="predicted"/>
<dbReference type="AlphaFoldDB" id="A0A939HQ03"/>
<name>A0A939HQ03_9PROT</name>
<keyword evidence="2" id="KW-1185">Reference proteome</keyword>
<comment type="caution">
    <text evidence="1">The sequence shown here is derived from an EMBL/GenBank/DDBJ whole genome shotgun (WGS) entry which is preliminary data.</text>
</comment>
<sequence length="303" mass="31038">MKQSDDLGKFDALIGASASSSDIATVPATQATAGDGTASIALGFPPETFIARAAGGVPPRGQDMNGFLNRLSRAVQVLQAGYLGPYDATFAAAIGGYPQGAIVSGTVAGTFWVSTADANTTVPGATGAAWQSLFANYTATSDADLRYVRASGAGDLQGGHDIYFGYNGSRVVSVVDSTEFGNVAFSNQFQSASSKVYYAASTAQRSITLEHNAPVPGTYIVQAGVNVGAPPGDTQPYMAALEVFYNGASSPIDSDSTPLSMSHALTISAVAGENTISCVYQPASTSGTWYPIGLSLSYLFVPS</sequence>
<evidence type="ECO:0000313" key="2">
    <source>
        <dbReference type="Proteomes" id="UP000664073"/>
    </source>
</evidence>
<protein>
    <recommendedName>
        <fullName evidence="3">Tail fiber protein</fullName>
    </recommendedName>
</protein>
<organism evidence="1 2">
    <name type="scientific">Acetobacter garciniae</name>
    <dbReference type="NCBI Taxonomy" id="2817435"/>
    <lineage>
        <taxon>Bacteria</taxon>
        <taxon>Pseudomonadati</taxon>
        <taxon>Pseudomonadota</taxon>
        <taxon>Alphaproteobacteria</taxon>
        <taxon>Acetobacterales</taxon>
        <taxon>Acetobacteraceae</taxon>
        <taxon>Acetobacter</taxon>
    </lineage>
</organism>